<proteinExistence type="predicted"/>
<protein>
    <recommendedName>
        <fullName evidence="2">Zinc knuckle CX2CX4HX4C domain-containing protein</fullName>
    </recommendedName>
</protein>
<organism evidence="3 4">
    <name type="scientific">Heracleum sosnowskyi</name>
    <dbReference type="NCBI Taxonomy" id="360622"/>
    <lineage>
        <taxon>Eukaryota</taxon>
        <taxon>Viridiplantae</taxon>
        <taxon>Streptophyta</taxon>
        <taxon>Embryophyta</taxon>
        <taxon>Tracheophyta</taxon>
        <taxon>Spermatophyta</taxon>
        <taxon>Magnoliopsida</taxon>
        <taxon>eudicotyledons</taxon>
        <taxon>Gunneridae</taxon>
        <taxon>Pentapetalae</taxon>
        <taxon>asterids</taxon>
        <taxon>campanulids</taxon>
        <taxon>Apiales</taxon>
        <taxon>Apiaceae</taxon>
        <taxon>Apioideae</taxon>
        <taxon>apioid superclade</taxon>
        <taxon>Tordylieae</taxon>
        <taxon>Tordyliinae</taxon>
        <taxon>Heracleum</taxon>
    </lineage>
</organism>
<dbReference type="Pfam" id="PF14392">
    <property type="entry name" value="zf-CCHC_4"/>
    <property type="match status" value="1"/>
</dbReference>
<name>A0AAD8ILJ7_9APIA</name>
<comment type="caution">
    <text evidence="3">The sequence shown here is derived from an EMBL/GenBank/DDBJ whole genome shotgun (WGS) entry which is preliminary data.</text>
</comment>
<dbReference type="InterPro" id="IPR025836">
    <property type="entry name" value="Zn_knuckle_CX2CX4HX4C"/>
</dbReference>
<feature type="compositionally biased region" description="Basic and acidic residues" evidence="1">
    <location>
        <begin position="446"/>
        <end position="460"/>
    </location>
</feature>
<evidence type="ECO:0000313" key="4">
    <source>
        <dbReference type="Proteomes" id="UP001237642"/>
    </source>
</evidence>
<evidence type="ECO:0000256" key="1">
    <source>
        <dbReference type="SAM" id="MobiDB-lite"/>
    </source>
</evidence>
<feature type="region of interest" description="Disordered" evidence="1">
    <location>
        <begin position="435"/>
        <end position="460"/>
    </location>
</feature>
<dbReference type="EMBL" id="JAUIZM010000004">
    <property type="protein sequence ID" value="KAK1387726.1"/>
    <property type="molecule type" value="Genomic_DNA"/>
</dbReference>
<dbReference type="PANTHER" id="PTHR31286">
    <property type="entry name" value="GLYCINE-RICH CELL WALL STRUCTURAL PROTEIN 1.8-LIKE"/>
    <property type="match status" value="1"/>
</dbReference>
<evidence type="ECO:0000259" key="2">
    <source>
        <dbReference type="Pfam" id="PF14392"/>
    </source>
</evidence>
<accession>A0AAD8ILJ7</accession>
<dbReference type="PANTHER" id="PTHR31286:SF183">
    <property type="entry name" value="CCHC-TYPE DOMAIN-CONTAINING PROTEIN"/>
    <property type="match status" value="1"/>
</dbReference>
<gene>
    <name evidence="3" type="ORF">POM88_015904</name>
</gene>
<evidence type="ECO:0000313" key="3">
    <source>
        <dbReference type="EMBL" id="KAK1387726.1"/>
    </source>
</evidence>
<dbReference type="InterPro" id="IPR040256">
    <property type="entry name" value="At4g02000-like"/>
</dbReference>
<feature type="domain" description="Zinc knuckle CX2CX4HX4C" evidence="2">
    <location>
        <begin position="373"/>
        <end position="400"/>
    </location>
</feature>
<keyword evidence="4" id="KW-1185">Reference proteome</keyword>
<sequence>MLKNRSLGKLIRGGYANYIQHILQDSCFLGQRSNLCIQRKPSQATNVNLGKQIIEDGYSDFPNGHSATSAPLATALYGTRALEFTENPNSTYDKLDDQTEGGSDSLLLRDHSDKGKVVILNDNQEELRVVKEGDIIDLQKLLFTKDRNYLIKHNGTQLGSSDTLPTLNLKLIVFLLYCHPLYLKPPLPGLDLNLPSMDTTNDIARMMNNVTLEEEEGGLAVDVTEEEENHEAFHGLDAKLCLMGRFITDGVVDFPSMKQTLAALWRPGRDIKRVVDGSPWSFNQKALVIARMKEGDVPRGVRLNSLDLWVQIHDLRAGFMTEKIVKEVGNYIGCFIESCPRNFTGVWKEYLRVRVTIDLSKQNEDQENRGWMEWIMFKYENVPTFCFICEVLGHSEKFCSILFEKPENEIIKPYGVWMRAPLRRQTKLIGAKWLRDGTGEGGRNSTGEEEHNTGWRNEEI</sequence>
<reference evidence="3" key="2">
    <citation type="submission" date="2023-05" db="EMBL/GenBank/DDBJ databases">
        <authorList>
            <person name="Schelkunov M.I."/>
        </authorList>
    </citation>
    <scope>NUCLEOTIDE SEQUENCE</scope>
    <source>
        <strain evidence="3">Hsosn_3</strain>
        <tissue evidence="3">Leaf</tissue>
    </source>
</reference>
<dbReference type="AlphaFoldDB" id="A0AAD8ILJ7"/>
<dbReference type="Proteomes" id="UP001237642">
    <property type="component" value="Unassembled WGS sequence"/>
</dbReference>
<reference evidence="3" key="1">
    <citation type="submission" date="2023-02" db="EMBL/GenBank/DDBJ databases">
        <title>Genome of toxic invasive species Heracleum sosnowskyi carries increased number of genes despite the absence of recent whole-genome duplications.</title>
        <authorList>
            <person name="Schelkunov M."/>
            <person name="Shtratnikova V."/>
            <person name="Makarenko M."/>
            <person name="Klepikova A."/>
            <person name="Omelchenko D."/>
            <person name="Novikova G."/>
            <person name="Obukhova E."/>
            <person name="Bogdanov V."/>
            <person name="Penin A."/>
            <person name="Logacheva M."/>
        </authorList>
    </citation>
    <scope>NUCLEOTIDE SEQUENCE</scope>
    <source>
        <strain evidence="3">Hsosn_3</strain>
        <tissue evidence="3">Leaf</tissue>
    </source>
</reference>